<reference evidence="1 2" key="1">
    <citation type="submission" date="2015-01" db="EMBL/GenBank/DDBJ databases">
        <title>The Genome Sequence of Exophiala mesophila CBS40295.</title>
        <authorList>
            <consortium name="The Broad Institute Genomics Platform"/>
            <person name="Cuomo C."/>
            <person name="de Hoog S."/>
            <person name="Gorbushina A."/>
            <person name="Stielow B."/>
            <person name="Teixiera M."/>
            <person name="Abouelleil A."/>
            <person name="Chapman S.B."/>
            <person name="Priest M."/>
            <person name="Young S.K."/>
            <person name="Wortman J."/>
            <person name="Nusbaum C."/>
            <person name="Birren B."/>
        </authorList>
    </citation>
    <scope>NUCLEOTIDE SEQUENCE [LARGE SCALE GENOMIC DNA]</scope>
    <source>
        <strain evidence="1 2">CBS 40295</strain>
    </source>
</reference>
<protein>
    <submittedName>
        <fullName evidence="1">Uncharacterized protein</fullName>
    </submittedName>
</protein>
<evidence type="ECO:0000313" key="1">
    <source>
        <dbReference type="EMBL" id="KIV89350.1"/>
    </source>
</evidence>
<dbReference type="HOGENOM" id="CLU_2121076_0_0_1"/>
<accession>A0A0D1WK80</accession>
<sequence length="114" mass="13344">MPKPIQSQHNIKPLIQTLYAWKRPRSDERLSASSVAGYCTYIRHRHVLRKWKNRKEQVSLVKLAVIHSESPVFRDFFSYVRDESWRYTHFVNQSISGPSFQAGGQGHCSIKLPF</sequence>
<dbReference type="VEuPathDB" id="FungiDB:PV10_08925"/>
<dbReference type="EMBL" id="KN847525">
    <property type="protein sequence ID" value="KIV89350.1"/>
    <property type="molecule type" value="Genomic_DNA"/>
</dbReference>
<dbReference type="RefSeq" id="XP_016220924.1">
    <property type="nucleotide sequence ID" value="XM_016374013.1"/>
</dbReference>
<dbReference type="GeneID" id="27326770"/>
<keyword evidence="2" id="KW-1185">Reference proteome</keyword>
<evidence type="ECO:0000313" key="2">
    <source>
        <dbReference type="Proteomes" id="UP000054302"/>
    </source>
</evidence>
<organism evidence="1 2">
    <name type="scientific">Exophiala mesophila</name>
    <name type="common">Black yeast-like fungus</name>
    <dbReference type="NCBI Taxonomy" id="212818"/>
    <lineage>
        <taxon>Eukaryota</taxon>
        <taxon>Fungi</taxon>
        <taxon>Dikarya</taxon>
        <taxon>Ascomycota</taxon>
        <taxon>Pezizomycotina</taxon>
        <taxon>Eurotiomycetes</taxon>
        <taxon>Chaetothyriomycetidae</taxon>
        <taxon>Chaetothyriales</taxon>
        <taxon>Herpotrichiellaceae</taxon>
        <taxon>Exophiala</taxon>
    </lineage>
</organism>
<name>A0A0D1WK80_EXOME</name>
<dbReference type="Proteomes" id="UP000054302">
    <property type="component" value="Unassembled WGS sequence"/>
</dbReference>
<proteinExistence type="predicted"/>
<gene>
    <name evidence="1" type="ORF">PV10_08925</name>
</gene>
<dbReference type="AlphaFoldDB" id="A0A0D1WK80"/>